<sequence length="74" mass="8336">MLTESAANARAARKKAGLTQQQSADLIGVHIRSWQRWESGEHEMSPGLLEMFLFLSKEQAIRPEPAADIDRETE</sequence>
<dbReference type="Gene3D" id="1.10.260.40">
    <property type="entry name" value="lambda repressor-like DNA-binding domains"/>
    <property type="match status" value="1"/>
</dbReference>
<protein>
    <recommendedName>
        <fullName evidence="1">HTH cro/C1-type domain-containing protein</fullName>
    </recommendedName>
</protein>
<gene>
    <name evidence="2" type="ORF">B8X00_11415</name>
</gene>
<dbReference type="Proteomes" id="UP000216151">
    <property type="component" value="Unassembled WGS sequence"/>
</dbReference>
<dbReference type="InterPro" id="IPR010982">
    <property type="entry name" value="Lambda_DNA-bd_dom_sf"/>
</dbReference>
<comment type="caution">
    <text evidence="2">The sequence shown here is derived from an EMBL/GenBank/DDBJ whole genome shotgun (WGS) entry which is preliminary data.</text>
</comment>
<dbReference type="AlphaFoldDB" id="A0A269XV29"/>
<dbReference type="PROSITE" id="PS50943">
    <property type="entry name" value="HTH_CROC1"/>
    <property type="match status" value="1"/>
</dbReference>
<proteinExistence type="predicted"/>
<evidence type="ECO:0000259" key="1">
    <source>
        <dbReference type="PROSITE" id="PS50943"/>
    </source>
</evidence>
<dbReference type="InterPro" id="IPR001387">
    <property type="entry name" value="Cro/C1-type_HTH"/>
</dbReference>
<dbReference type="Pfam" id="PF13560">
    <property type="entry name" value="HTH_31"/>
    <property type="match status" value="1"/>
</dbReference>
<evidence type="ECO:0000313" key="2">
    <source>
        <dbReference type="EMBL" id="PAK77167.1"/>
    </source>
</evidence>
<dbReference type="EMBL" id="NCXK01000024">
    <property type="protein sequence ID" value="PAK77167.1"/>
    <property type="molecule type" value="Genomic_DNA"/>
</dbReference>
<dbReference type="RefSeq" id="WP_095350238.1">
    <property type="nucleotide sequence ID" value="NZ_NCXK01000024.1"/>
</dbReference>
<keyword evidence="3" id="KW-1185">Reference proteome</keyword>
<organism evidence="2 3">
    <name type="scientific">Acetobacter fabarum</name>
    <dbReference type="NCBI Taxonomy" id="483199"/>
    <lineage>
        <taxon>Bacteria</taxon>
        <taxon>Pseudomonadati</taxon>
        <taxon>Pseudomonadota</taxon>
        <taxon>Alphaproteobacteria</taxon>
        <taxon>Acetobacterales</taxon>
        <taxon>Acetobacteraceae</taxon>
        <taxon>Acetobacter</taxon>
    </lineage>
</organism>
<dbReference type="CDD" id="cd00093">
    <property type="entry name" value="HTH_XRE"/>
    <property type="match status" value="1"/>
</dbReference>
<name>A0A269XV29_9PROT</name>
<reference evidence="2 3" key="1">
    <citation type="submission" date="2017-04" db="EMBL/GenBank/DDBJ databases">
        <title>Kefir bacterial isolates.</title>
        <authorList>
            <person name="Kim Y."/>
            <person name="Blasche S."/>
            <person name="Patil K.R."/>
        </authorList>
    </citation>
    <scope>NUCLEOTIDE SEQUENCE [LARGE SCALE GENOMIC DNA]</scope>
    <source>
        <strain evidence="2 3">KR</strain>
    </source>
</reference>
<dbReference type="GO" id="GO:0003677">
    <property type="term" value="F:DNA binding"/>
    <property type="evidence" value="ECO:0007669"/>
    <property type="project" value="InterPro"/>
</dbReference>
<evidence type="ECO:0000313" key="3">
    <source>
        <dbReference type="Proteomes" id="UP000216151"/>
    </source>
</evidence>
<feature type="domain" description="HTH cro/C1-type" evidence="1">
    <location>
        <begin position="10"/>
        <end position="43"/>
    </location>
</feature>
<dbReference type="OrthoDB" id="5574138at2"/>
<accession>A0A269XV29</accession>
<dbReference type="SUPFAM" id="SSF47413">
    <property type="entry name" value="lambda repressor-like DNA-binding domains"/>
    <property type="match status" value="1"/>
</dbReference>